<keyword evidence="4 7" id="KW-1133">Transmembrane helix</keyword>
<dbReference type="AlphaFoldDB" id="A0A674IRT7"/>
<feature type="transmembrane region" description="Helical" evidence="7">
    <location>
        <begin position="449"/>
        <end position="469"/>
    </location>
</feature>
<feature type="transmembrane region" description="Helical" evidence="7">
    <location>
        <begin position="352"/>
        <end position="375"/>
    </location>
</feature>
<feature type="compositionally biased region" description="Basic and acidic residues" evidence="6">
    <location>
        <begin position="528"/>
        <end position="537"/>
    </location>
</feature>
<sequence>KSNLILPSSNLPPFLALGGLVAIPLILSKELCLQHDPLTQGHLISTIFFVSGICTLLQVLFGVRLPILQGGTFAFLTPTLAMLSLPNWRCPAWTQNASQVNATSPEFIEVWQSRMRELQGAIMVASCFQIFVGFSGLIGFLMRFIGPLTIAPTITLVALPLFNSAGDEAGSHWGISAMTIFFIVLFSQYLKNVPVPLPSYQGFRKCHFSKVLLGLAITWLICFALTVSNAFPSDSAVYGYVARTDIKGDVLSQAPWFRIPYPGQWGVPTISLAGIFGIIAGVISSMVESVGDYYACARLSGAPPPPKHAINRGIGVEGIGCLLAGAWGTGNGTTSYSENVGALGITRVGSRIVIVAGGCVLLVIGMSGKIGAVFASIPTPLIGGLLLVMFGIITAVGVSNLQYVDMNSSRNLFIFGFSIYAGLAIPNWVNKNSQVLETGILQLDQVIRVLLTTGMFVGGFLAFILDNTIPGSQEERGLLAWKETCQEECDEARVLEVYGLPFGIGTKFCTSSWVQYLPTCPKRLSGSKRKEEPESLKQENSFKISSEREPEIDIDTSI</sequence>
<dbReference type="GO" id="GO:0022857">
    <property type="term" value="F:transmembrane transporter activity"/>
    <property type="evidence" value="ECO:0007669"/>
    <property type="project" value="InterPro"/>
</dbReference>
<dbReference type="GO" id="GO:0016020">
    <property type="term" value="C:membrane"/>
    <property type="evidence" value="ECO:0007669"/>
    <property type="project" value="UniProtKB-SubCell"/>
</dbReference>
<keyword evidence="3 7" id="KW-0812">Transmembrane</keyword>
<keyword evidence="9" id="KW-1185">Reference proteome</keyword>
<evidence type="ECO:0000256" key="1">
    <source>
        <dbReference type="ARBA" id="ARBA00004141"/>
    </source>
</evidence>
<dbReference type="PANTHER" id="PTHR11119">
    <property type="entry name" value="XANTHINE-URACIL / VITAMIN C PERMEASE FAMILY MEMBER"/>
    <property type="match status" value="1"/>
</dbReference>
<accession>A0A674IRT7</accession>
<comment type="similarity">
    <text evidence="2">Belongs to the nucleobase:cation symporter-2 (NCS2) (TC 2.A.40) family.</text>
</comment>
<dbReference type="Pfam" id="PF00860">
    <property type="entry name" value="Xan_ur_permease"/>
    <property type="match status" value="1"/>
</dbReference>
<evidence type="ECO:0000256" key="7">
    <source>
        <dbReference type="SAM" id="Phobius"/>
    </source>
</evidence>
<evidence type="ECO:0000256" key="2">
    <source>
        <dbReference type="ARBA" id="ARBA00008821"/>
    </source>
</evidence>
<evidence type="ECO:0000313" key="9">
    <source>
        <dbReference type="Proteomes" id="UP000472274"/>
    </source>
</evidence>
<feature type="transmembrane region" description="Helical" evidence="7">
    <location>
        <begin position="121"/>
        <end position="150"/>
    </location>
</feature>
<evidence type="ECO:0000313" key="8">
    <source>
        <dbReference type="Ensembl" id="ENSTMTP00000010417.1"/>
    </source>
</evidence>
<reference evidence="8" key="1">
    <citation type="submission" date="2025-08" db="UniProtKB">
        <authorList>
            <consortium name="Ensembl"/>
        </authorList>
    </citation>
    <scope>IDENTIFICATION</scope>
</reference>
<feature type="transmembrane region" description="Helical" evidence="7">
    <location>
        <begin position="170"/>
        <end position="190"/>
    </location>
</feature>
<feature type="region of interest" description="Disordered" evidence="6">
    <location>
        <begin position="524"/>
        <end position="558"/>
    </location>
</feature>
<feature type="transmembrane region" description="Helical" evidence="7">
    <location>
        <begin position="12"/>
        <end position="31"/>
    </location>
</feature>
<protein>
    <submittedName>
        <fullName evidence="8">Solute carrier family 23 member 1-like</fullName>
    </submittedName>
</protein>
<evidence type="ECO:0000256" key="6">
    <source>
        <dbReference type="SAM" id="MobiDB-lite"/>
    </source>
</evidence>
<dbReference type="InterPro" id="IPR006043">
    <property type="entry name" value="NCS2"/>
</dbReference>
<feature type="transmembrane region" description="Helical" evidence="7">
    <location>
        <begin position="265"/>
        <end position="283"/>
    </location>
</feature>
<feature type="transmembrane region" description="Helical" evidence="7">
    <location>
        <begin position="381"/>
        <end position="400"/>
    </location>
</feature>
<evidence type="ECO:0000256" key="3">
    <source>
        <dbReference type="ARBA" id="ARBA00022692"/>
    </source>
</evidence>
<keyword evidence="5 7" id="KW-0472">Membrane</keyword>
<feature type="transmembrane region" description="Helical" evidence="7">
    <location>
        <begin position="211"/>
        <end position="231"/>
    </location>
</feature>
<evidence type="ECO:0000256" key="5">
    <source>
        <dbReference type="ARBA" id="ARBA00023136"/>
    </source>
</evidence>
<organism evidence="8 9">
    <name type="scientific">Terrapene triunguis</name>
    <name type="common">Three-toed box turtle</name>
    <dbReference type="NCBI Taxonomy" id="2587831"/>
    <lineage>
        <taxon>Eukaryota</taxon>
        <taxon>Metazoa</taxon>
        <taxon>Chordata</taxon>
        <taxon>Craniata</taxon>
        <taxon>Vertebrata</taxon>
        <taxon>Euteleostomi</taxon>
        <taxon>Archelosauria</taxon>
        <taxon>Testudinata</taxon>
        <taxon>Testudines</taxon>
        <taxon>Cryptodira</taxon>
        <taxon>Durocryptodira</taxon>
        <taxon>Testudinoidea</taxon>
        <taxon>Emydidae</taxon>
        <taxon>Terrapene</taxon>
    </lineage>
</organism>
<dbReference type="GeneTree" id="ENSGT00950000182953"/>
<evidence type="ECO:0000256" key="4">
    <source>
        <dbReference type="ARBA" id="ARBA00022989"/>
    </source>
</evidence>
<comment type="subcellular location">
    <subcellularLocation>
        <location evidence="1">Membrane</location>
        <topology evidence="1">Multi-pass membrane protein</topology>
    </subcellularLocation>
</comment>
<feature type="transmembrane region" description="Helical" evidence="7">
    <location>
        <begin position="43"/>
        <end position="61"/>
    </location>
</feature>
<reference evidence="8" key="2">
    <citation type="submission" date="2025-09" db="UniProtKB">
        <authorList>
            <consortium name="Ensembl"/>
        </authorList>
    </citation>
    <scope>IDENTIFICATION</scope>
</reference>
<name>A0A674IRT7_9SAUR</name>
<dbReference type="Proteomes" id="UP000472274">
    <property type="component" value="Unplaced"/>
</dbReference>
<feature type="transmembrane region" description="Helical" evidence="7">
    <location>
        <begin position="412"/>
        <end position="429"/>
    </location>
</feature>
<gene>
    <name evidence="8" type="primary">LOC112112582</name>
</gene>
<proteinExistence type="inferred from homology"/>
<dbReference type="Ensembl" id="ENSTMTT00000010768.1">
    <property type="protein sequence ID" value="ENSTMTP00000010417.1"/>
    <property type="gene ID" value="ENSTMTG00000007291.1"/>
</dbReference>